<comment type="caution">
    <text evidence="5">The sequence shown here is derived from an EMBL/GenBank/DDBJ whole genome shotgun (WGS) entry which is preliminary data.</text>
</comment>
<proteinExistence type="inferred from homology"/>
<evidence type="ECO:0000256" key="3">
    <source>
        <dbReference type="ARBA" id="ARBA00022729"/>
    </source>
</evidence>
<dbReference type="Gene3D" id="3.40.190.10">
    <property type="entry name" value="Periplasmic binding protein-like II"/>
    <property type="match status" value="2"/>
</dbReference>
<protein>
    <submittedName>
        <fullName evidence="5">Molybdate ABC transporter substrate-binding protein</fullName>
    </submittedName>
</protein>
<keyword evidence="3 4" id="KW-0732">Signal</keyword>
<dbReference type="EMBL" id="MLCA01000002">
    <property type="protein sequence ID" value="MEE7490597.1"/>
    <property type="molecule type" value="Genomic_DNA"/>
</dbReference>
<feature type="chain" id="PRO_5045373224" evidence="4">
    <location>
        <begin position="23"/>
        <end position="259"/>
    </location>
</feature>
<evidence type="ECO:0000313" key="5">
    <source>
        <dbReference type="EMBL" id="MEE7490597.1"/>
    </source>
</evidence>
<keyword evidence="6" id="KW-1185">Reference proteome</keyword>
<evidence type="ECO:0000256" key="4">
    <source>
        <dbReference type="SAM" id="SignalP"/>
    </source>
</evidence>
<gene>
    <name evidence="5" type="ORF">MOTC310_08950</name>
</gene>
<dbReference type="Pfam" id="PF13531">
    <property type="entry name" value="SBP_bac_11"/>
    <property type="match status" value="1"/>
</dbReference>
<accession>A0ABU7TLK7</accession>
<evidence type="ECO:0000256" key="2">
    <source>
        <dbReference type="ARBA" id="ARBA00022723"/>
    </source>
</evidence>
<dbReference type="Proteomes" id="UP001355206">
    <property type="component" value="Unassembled WGS sequence"/>
</dbReference>
<dbReference type="InterPro" id="IPR050682">
    <property type="entry name" value="ModA/WtpA"/>
</dbReference>
<dbReference type="CDD" id="cd13536">
    <property type="entry name" value="PBP2_EcModA"/>
    <property type="match status" value="1"/>
</dbReference>
<dbReference type="PANTHER" id="PTHR30632:SF17">
    <property type="entry name" value="MOLYBDATE-BINDING PROTEIN MODA"/>
    <property type="match status" value="1"/>
</dbReference>
<comment type="similarity">
    <text evidence="1">Belongs to the bacterial solute-binding protein ModA family.</text>
</comment>
<dbReference type="SUPFAM" id="SSF53850">
    <property type="entry name" value="Periplasmic binding protein-like II"/>
    <property type="match status" value="1"/>
</dbReference>
<dbReference type="PIRSF" id="PIRSF004846">
    <property type="entry name" value="ModA"/>
    <property type="match status" value="1"/>
</dbReference>
<sequence>MHRLIRTGLIAVLLLAAGAAQAAETTTVFAAASLKNALDDAGKAFTAQSGIAIRSSYAASSALARQIESGAPADLFASADLEWMDYLAKKNLIRPDTRVNLLNNRLVVVAPKDAKEATIAFTPEGFAKALGPDGRLATGEVNSVPIGKYAKTAFEKLGLWAGIQPRLAQTDNVRAALALVSRGEAPLGVVYESDAKSDPNVKVVGVFPADSHPPVVYPFAVTADAKGDGAKRFLDFLRSAAAKPFFEAQGFSVIDGGKN</sequence>
<dbReference type="NCBIfam" id="TIGR01256">
    <property type="entry name" value="modA"/>
    <property type="match status" value="1"/>
</dbReference>
<dbReference type="PANTHER" id="PTHR30632">
    <property type="entry name" value="MOLYBDATE-BINDING PERIPLASMIC PROTEIN"/>
    <property type="match status" value="1"/>
</dbReference>
<feature type="signal peptide" evidence="4">
    <location>
        <begin position="1"/>
        <end position="22"/>
    </location>
</feature>
<reference evidence="5 6" key="1">
    <citation type="journal article" date="2012" name="Genet. Mol. Biol.">
        <title>Analysis of 16S rRNA and mxaF genes revealing insights into Methylobacterium niche-specific plant association.</title>
        <authorList>
            <person name="Dourado M.N."/>
            <person name="Andreote F.D."/>
            <person name="Dini-Andreote F."/>
            <person name="Conti R."/>
            <person name="Araujo J.M."/>
            <person name="Araujo W.L."/>
        </authorList>
    </citation>
    <scope>NUCLEOTIDE SEQUENCE [LARGE SCALE GENOMIC DNA]</scope>
    <source>
        <strain evidence="5 6">TC3-10</strain>
    </source>
</reference>
<name>A0ABU7TLK7_9HYPH</name>
<dbReference type="InterPro" id="IPR005950">
    <property type="entry name" value="ModA"/>
</dbReference>
<organism evidence="5 6">
    <name type="scientific">Methylobacterium oryzae</name>
    <dbReference type="NCBI Taxonomy" id="334852"/>
    <lineage>
        <taxon>Bacteria</taxon>
        <taxon>Pseudomonadati</taxon>
        <taxon>Pseudomonadota</taxon>
        <taxon>Alphaproteobacteria</taxon>
        <taxon>Hyphomicrobiales</taxon>
        <taxon>Methylobacteriaceae</taxon>
        <taxon>Methylobacterium</taxon>
    </lineage>
</organism>
<dbReference type="RefSeq" id="WP_091784859.1">
    <property type="nucleotide sequence ID" value="NZ_MLCA01000002.1"/>
</dbReference>
<keyword evidence="2" id="KW-0479">Metal-binding</keyword>
<evidence type="ECO:0000256" key="1">
    <source>
        <dbReference type="ARBA" id="ARBA00009175"/>
    </source>
</evidence>
<evidence type="ECO:0000313" key="6">
    <source>
        <dbReference type="Proteomes" id="UP001355206"/>
    </source>
</evidence>
<dbReference type="NCBIfam" id="NF007958">
    <property type="entry name" value="PRK10677.1"/>
    <property type="match status" value="1"/>
</dbReference>